<dbReference type="EMBL" id="JAUTBA010000001">
    <property type="protein sequence ID" value="MDQ1149610.1"/>
    <property type="molecule type" value="Genomic_DNA"/>
</dbReference>
<name>A0ABU0U3S0_9SPHI</name>
<dbReference type="Gene3D" id="3.30.1450.10">
    <property type="match status" value="1"/>
</dbReference>
<sequence length="105" mass="12270">MNTNFITVLTLLTILLSSCSGTRIATMRKSKMEQLELGMSKVQVVTILGPSYSISQKEASDKDTIEVISYRNIPFDDEFYLFRFKNNKLEKWHREFQPIYKEVKP</sequence>
<reference evidence="2 3" key="1">
    <citation type="submission" date="2023-07" db="EMBL/GenBank/DDBJ databases">
        <title>Functional and genomic diversity of the sorghum phyllosphere microbiome.</title>
        <authorList>
            <person name="Shade A."/>
        </authorList>
    </citation>
    <scope>NUCLEOTIDE SEQUENCE [LARGE SCALE GENOMIC DNA]</scope>
    <source>
        <strain evidence="2 3">SORGH_AS_0892</strain>
    </source>
</reference>
<comment type="caution">
    <text evidence="2">The sequence shown here is derived from an EMBL/GenBank/DDBJ whole genome shotgun (WGS) entry which is preliminary data.</text>
</comment>
<evidence type="ECO:0008006" key="4">
    <source>
        <dbReference type="Google" id="ProtNLM"/>
    </source>
</evidence>
<evidence type="ECO:0000256" key="1">
    <source>
        <dbReference type="ARBA" id="ARBA00022729"/>
    </source>
</evidence>
<organism evidence="2 3">
    <name type="scientific">Sphingobacterium zeae</name>
    <dbReference type="NCBI Taxonomy" id="1776859"/>
    <lineage>
        <taxon>Bacteria</taxon>
        <taxon>Pseudomonadati</taxon>
        <taxon>Bacteroidota</taxon>
        <taxon>Sphingobacteriia</taxon>
        <taxon>Sphingobacteriales</taxon>
        <taxon>Sphingobacteriaceae</taxon>
        <taxon>Sphingobacterium</taxon>
    </lineage>
</organism>
<keyword evidence="1" id="KW-0732">Signal</keyword>
<evidence type="ECO:0000313" key="3">
    <source>
        <dbReference type="Proteomes" id="UP001244640"/>
    </source>
</evidence>
<dbReference type="RefSeq" id="WP_380820493.1">
    <property type="nucleotide sequence ID" value="NZ_JBHRVL010000001.1"/>
</dbReference>
<proteinExistence type="predicted"/>
<accession>A0ABU0U3S0</accession>
<keyword evidence="3" id="KW-1185">Reference proteome</keyword>
<gene>
    <name evidence="2" type="ORF">QE382_001594</name>
</gene>
<dbReference type="Proteomes" id="UP001244640">
    <property type="component" value="Unassembled WGS sequence"/>
</dbReference>
<protein>
    <recommendedName>
        <fullName evidence="4">Lipoprotein SmpA/OmlA domain-containing protein</fullName>
    </recommendedName>
</protein>
<dbReference type="InterPro" id="IPR037873">
    <property type="entry name" value="BamE-like"/>
</dbReference>
<evidence type="ECO:0000313" key="2">
    <source>
        <dbReference type="EMBL" id="MDQ1149610.1"/>
    </source>
</evidence>